<proteinExistence type="predicted"/>
<dbReference type="AlphaFoldDB" id="X6LNG9"/>
<accession>X6LNG9</accession>
<comment type="caution">
    <text evidence="1">The sequence shown here is derived from an EMBL/GenBank/DDBJ whole genome shotgun (WGS) entry which is preliminary data.</text>
</comment>
<gene>
    <name evidence="1" type="ORF">RFI_34709</name>
</gene>
<evidence type="ECO:0000313" key="2">
    <source>
        <dbReference type="Proteomes" id="UP000023152"/>
    </source>
</evidence>
<reference evidence="1 2" key="1">
    <citation type="journal article" date="2013" name="Curr. Biol.">
        <title>The Genome of the Foraminiferan Reticulomyxa filosa.</title>
        <authorList>
            <person name="Glockner G."/>
            <person name="Hulsmann N."/>
            <person name="Schleicher M."/>
            <person name="Noegel A.A."/>
            <person name="Eichinger L."/>
            <person name="Gallinger C."/>
            <person name="Pawlowski J."/>
            <person name="Sierra R."/>
            <person name="Euteneuer U."/>
            <person name="Pillet L."/>
            <person name="Moustafa A."/>
            <person name="Platzer M."/>
            <person name="Groth M."/>
            <person name="Szafranski K."/>
            <person name="Schliwa M."/>
        </authorList>
    </citation>
    <scope>NUCLEOTIDE SEQUENCE [LARGE SCALE GENOMIC DNA]</scope>
</reference>
<organism evidence="1 2">
    <name type="scientific">Reticulomyxa filosa</name>
    <dbReference type="NCBI Taxonomy" id="46433"/>
    <lineage>
        <taxon>Eukaryota</taxon>
        <taxon>Sar</taxon>
        <taxon>Rhizaria</taxon>
        <taxon>Retaria</taxon>
        <taxon>Foraminifera</taxon>
        <taxon>Monothalamids</taxon>
        <taxon>Reticulomyxidae</taxon>
        <taxon>Reticulomyxa</taxon>
    </lineage>
</organism>
<evidence type="ECO:0000313" key="1">
    <source>
        <dbReference type="EMBL" id="ETO02702.1"/>
    </source>
</evidence>
<protein>
    <submittedName>
        <fullName evidence="1">Uncharacterized protein</fullName>
    </submittedName>
</protein>
<dbReference type="EMBL" id="ASPP01035095">
    <property type="protein sequence ID" value="ETO02702.1"/>
    <property type="molecule type" value="Genomic_DNA"/>
</dbReference>
<dbReference type="Proteomes" id="UP000023152">
    <property type="component" value="Unassembled WGS sequence"/>
</dbReference>
<name>X6LNG9_RETFI</name>
<keyword evidence="2" id="KW-1185">Reference proteome</keyword>
<sequence length="95" mass="11274">MNNAGQQVLKLKTELESLKNNLCQQYLTCPICKPIFEERKKELHLSYVEKSKQEKTINKNDLIEKQNIWKKETDNDKKLKEKELKLKKNLNGKTN</sequence>